<organism evidence="1 2">
    <name type="scientific">Lamprobacter modestohalophilus</name>
    <dbReference type="NCBI Taxonomy" id="1064514"/>
    <lineage>
        <taxon>Bacteria</taxon>
        <taxon>Pseudomonadati</taxon>
        <taxon>Pseudomonadota</taxon>
        <taxon>Gammaproteobacteria</taxon>
        <taxon>Chromatiales</taxon>
        <taxon>Chromatiaceae</taxon>
        <taxon>Lamprobacter</taxon>
    </lineage>
</organism>
<accession>A0A9X1B6P0</accession>
<evidence type="ECO:0000313" key="2">
    <source>
        <dbReference type="Proteomes" id="UP001138768"/>
    </source>
</evidence>
<dbReference type="AlphaFoldDB" id="A0A9X1B6P0"/>
<proteinExistence type="predicted"/>
<keyword evidence="2" id="KW-1185">Reference proteome</keyword>
<sequence length="85" mass="9837">MPPLQTCTVETNLHVHYKRQMFDTALTNPRVELRHPNGQDETDPMVTQHFLQLIDREIGDHPDLLIPADEAQIERLKALLKDVEV</sequence>
<dbReference type="EMBL" id="NRRY01000131">
    <property type="protein sequence ID" value="MBK1621825.1"/>
    <property type="molecule type" value="Genomic_DNA"/>
</dbReference>
<protein>
    <submittedName>
        <fullName evidence="1">Uncharacterized protein</fullName>
    </submittedName>
</protein>
<evidence type="ECO:0000313" key="1">
    <source>
        <dbReference type="EMBL" id="MBK1621825.1"/>
    </source>
</evidence>
<comment type="caution">
    <text evidence="1">The sequence shown here is derived from an EMBL/GenBank/DDBJ whole genome shotgun (WGS) entry which is preliminary data.</text>
</comment>
<gene>
    <name evidence="1" type="ORF">CKO42_26300</name>
</gene>
<reference evidence="1 2" key="1">
    <citation type="journal article" date="2020" name="Microorganisms">
        <title>Osmotic Adaptation and Compatible Solute Biosynthesis of Phototrophic Bacteria as Revealed from Genome Analyses.</title>
        <authorList>
            <person name="Imhoff J.F."/>
            <person name="Rahn T."/>
            <person name="Kunzel S."/>
            <person name="Keller A."/>
            <person name="Neulinger S.C."/>
        </authorList>
    </citation>
    <scope>NUCLEOTIDE SEQUENCE [LARGE SCALE GENOMIC DNA]</scope>
    <source>
        <strain evidence="1 2">DSM 25653</strain>
    </source>
</reference>
<dbReference type="Proteomes" id="UP001138768">
    <property type="component" value="Unassembled WGS sequence"/>
</dbReference>
<name>A0A9X1B6P0_9GAMM</name>